<keyword evidence="1 2" id="KW-0238">DNA-binding</keyword>
<organism evidence="4 5">
    <name type="scientific">Methylorubrum suomiense</name>
    <dbReference type="NCBI Taxonomy" id="144191"/>
    <lineage>
        <taxon>Bacteria</taxon>
        <taxon>Pseudomonadati</taxon>
        <taxon>Pseudomonadota</taxon>
        <taxon>Alphaproteobacteria</taxon>
        <taxon>Hyphomicrobiales</taxon>
        <taxon>Methylobacteriaceae</taxon>
        <taxon>Methylorubrum</taxon>
    </lineage>
</organism>
<dbReference type="SUPFAM" id="SSF46894">
    <property type="entry name" value="C-terminal effector domain of the bipartite response regulators"/>
    <property type="match status" value="1"/>
</dbReference>
<gene>
    <name evidence="4" type="ORF">BGCPKDLD_5024</name>
</gene>
<dbReference type="Pfam" id="PF00486">
    <property type="entry name" value="Trans_reg_C"/>
    <property type="match status" value="1"/>
</dbReference>
<comment type="caution">
    <text evidence="4">The sequence shown here is derived from an EMBL/GenBank/DDBJ whole genome shotgun (WGS) entry which is preliminary data.</text>
</comment>
<dbReference type="InterPro" id="IPR011990">
    <property type="entry name" value="TPR-like_helical_dom_sf"/>
</dbReference>
<dbReference type="PROSITE" id="PS51755">
    <property type="entry name" value="OMPR_PHOB"/>
    <property type="match status" value="1"/>
</dbReference>
<dbReference type="RefSeq" id="WP_137830013.1">
    <property type="nucleotide sequence ID" value="NZ_BPRE01000024.1"/>
</dbReference>
<dbReference type="InterPro" id="IPR016032">
    <property type="entry name" value="Sig_transdc_resp-reg_C-effctor"/>
</dbReference>
<evidence type="ECO:0000256" key="1">
    <source>
        <dbReference type="ARBA" id="ARBA00023125"/>
    </source>
</evidence>
<dbReference type="InterPro" id="IPR001867">
    <property type="entry name" value="OmpR/PhoB-type_DNA-bd"/>
</dbReference>
<evidence type="ECO:0000313" key="5">
    <source>
        <dbReference type="Proteomes" id="UP001055093"/>
    </source>
</evidence>
<accession>A0ABQ4V2Z2</accession>
<dbReference type="CDD" id="cd00383">
    <property type="entry name" value="trans_reg_C"/>
    <property type="match status" value="1"/>
</dbReference>
<dbReference type="SMART" id="SM00862">
    <property type="entry name" value="Trans_reg_C"/>
    <property type="match status" value="1"/>
</dbReference>
<reference evidence="4" key="1">
    <citation type="journal article" date="2021" name="Front. Microbiol.">
        <title>Comprehensive Comparative Genomics and Phenotyping of Methylobacterium Species.</title>
        <authorList>
            <person name="Alessa O."/>
            <person name="Ogura Y."/>
            <person name="Fujitani Y."/>
            <person name="Takami H."/>
            <person name="Hayashi T."/>
            <person name="Sahin N."/>
            <person name="Tani A."/>
        </authorList>
    </citation>
    <scope>NUCLEOTIDE SEQUENCE</scope>
    <source>
        <strain evidence="4">DSM 14458</strain>
    </source>
</reference>
<feature type="domain" description="OmpR/PhoB-type" evidence="3">
    <location>
        <begin position="1"/>
        <end position="98"/>
    </location>
</feature>
<reference evidence="4" key="2">
    <citation type="submission" date="2021-08" db="EMBL/GenBank/DDBJ databases">
        <authorList>
            <person name="Tani A."/>
            <person name="Ola A."/>
            <person name="Ogura Y."/>
            <person name="Katsura K."/>
            <person name="Hayashi T."/>
        </authorList>
    </citation>
    <scope>NUCLEOTIDE SEQUENCE</scope>
    <source>
        <strain evidence="4">DSM 14458</strain>
    </source>
</reference>
<name>A0ABQ4V2Z2_9HYPH</name>
<evidence type="ECO:0000313" key="4">
    <source>
        <dbReference type="EMBL" id="GJE78409.1"/>
    </source>
</evidence>
<dbReference type="EMBL" id="BPRE01000024">
    <property type="protein sequence ID" value="GJE78409.1"/>
    <property type="molecule type" value="Genomic_DNA"/>
</dbReference>
<dbReference type="SUPFAM" id="SSF48452">
    <property type="entry name" value="TPR-like"/>
    <property type="match status" value="1"/>
</dbReference>
<evidence type="ECO:0000259" key="3">
    <source>
        <dbReference type="PROSITE" id="PS51755"/>
    </source>
</evidence>
<sequence length="532" mass="56734">MDRIDLADLVVDFRREQVVARDGRRLGLRPRSFAVLRHLATRVGELVTKDDLLAACWPNVVVTEDSLTQCISEIRRLLGEQGRDLIRTVPRRGYVLALPEAAASVSTAGPIDPAGPPRMRGLFWQPIAVLPFDEFGTLHPDFAGLGAGFAEDLTTELARNRHIGVVARQNAFAVRALAETSAEIALMLGVRYVVEGSIRQAGTNLIVNVQLIDGRDSRHVWAERCVAPTASFFAMQDDLLARLVTGLFDGLCQAEQIARLACEASPSNAYELTMQAIAHLNQFGRRDLLLAHAALERALELDPAFATAYGLKGLAAATDAGLAISGSYGPDALPQAEATIRRGLELNPASPVGYRALSYALALRGAYEEGLAAAEHGLALAPHDAGSLAFLSMAQTAAARYGPALANAERARAQSSVPPATYAAASAAALYALSRYEEARQRATLATERSPGYTIAHAIGAAADMACGRSNEAEARIRTILRLSPGFGLRAPRVRTIYGSDRDLSGRFIEALEGCGLPDHADSAAVLLLDGL</sequence>
<proteinExistence type="predicted"/>
<keyword evidence="5" id="KW-1185">Reference proteome</keyword>
<dbReference type="Gene3D" id="1.10.10.10">
    <property type="entry name" value="Winged helix-like DNA-binding domain superfamily/Winged helix DNA-binding domain"/>
    <property type="match status" value="1"/>
</dbReference>
<dbReference type="InterPro" id="IPR036388">
    <property type="entry name" value="WH-like_DNA-bd_sf"/>
</dbReference>
<dbReference type="Proteomes" id="UP001055093">
    <property type="component" value="Unassembled WGS sequence"/>
</dbReference>
<evidence type="ECO:0000256" key="2">
    <source>
        <dbReference type="PROSITE-ProRule" id="PRU01091"/>
    </source>
</evidence>
<dbReference type="Gene3D" id="1.25.40.10">
    <property type="entry name" value="Tetratricopeptide repeat domain"/>
    <property type="match status" value="1"/>
</dbReference>
<feature type="DNA-binding region" description="OmpR/PhoB-type" evidence="2">
    <location>
        <begin position="1"/>
        <end position="98"/>
    </location>
</feature>
<protein>
    <recommendedName>
        <fullName evidence="3">OmpR/PhoB-type domain-containing protein</fullName>
    </recommendedName>
</protein>